<sequence>MNDYEDPIDLDDAIAADLSELEPDIRYAGSAPIGGHVVDWRTLTDRDARTEWQALRAWVEWFTVRYRISESVVPPCWYQHGHLVEELSALHAAHTAAFDRSDTGFGPIGFHERLSLAIPRLSRAYFGGCARGHDPAKPRSWNTNEQEWDAWTCQAHAH</sequence>
<reference evidence="1" key="1">
    <citation type="submission" date="2022-07" db="EMBL/GenBank/DDBJ databases">
        <authorList>
            <person name="Wu T."/>
        </authorList>
    </citation>
    <scope>NUCLEOTIDE SEQUENCE</scope>
    <source>
        <strain evidence="1">SD-1</strain>
    </source>
</reference>
<name>A0AAX3EJI5_PAEUR</name>
<keyword evidence="2" id="KW-1185">Reference proteome</keyword>
<protein>
    <recommendedName>
        <fullName evidence="3">DUF4913 domain-containing protein</fullName>
    </recommendedName>
</protein>
<evidence type="ECO:0000313" key="2">
    <source>
        <dbReference type="Proteomes" id="UP001163293"/>
    </source>
</evidence>
<dbReference type="RefSeq" id="WP_069696853.1">
    <property type="nucleotide sequence ID" value="NZ_CP043010.1"/>
</dbReference>
<accession>A0AAX3EJI5</accession>
<gene>
    <name evidence="1" type="ORF">NL394_01560</name>
</gene>
<dbReference type="Proteomes" id="UP001163293">
    <property type="component" value="Chromosome"/>
</dbReference>
<proteinExistence type="predicted"/>
<dbReference type="AlphaFoldDB" id="A0AAX3EJI5"/>
<organism evidence="1 2">
    <name type="scientific">Paenarthrobacter ureafaciens</name>
    <dbReference type="NCBI Taxonomy" id="37931"/>
    <lineage>
        <taxon>Bacteria</taxon>
        <taxon>Bacillati</taxon>
        <taxon>Actinomycetota</taxon>
        <taxon>Actinomycetes</taxon>
        <taxon>Micrococcales</taxon>
        <taxon>Micrococcaceae</taxon>
        <taxon>Paenarthrobacter</taxon>
    </lineage>
</organism>
<evidence type="ECO:0008006" key="3">
    <source>
        <dbReference type="Google" id="ProtNLM"/>
    </source>
</evidence>
<evidence type="ECO:0000313" key="1">
    <source>
        <dbReference type="EMBL" id="UYV97964.1"/>
    </source>
</evidence>
<dbReference type="EMBL" id="CP101185">
    <property type="protein sequence ID" value="UYV97964.1"/>
    <property type="molecule type" value="Genomic_DNA"/>
</dbReference>